<gene>
    <name evidence="3" type="ORF">B0H17DRAFT_133182</name>
</gene>
<dbReference type="Pfam" id="PF06110">
    <property type="entry name" value="TXD17-like_Trx"/>
    <property type="match status" value="1"/>
</dbReference>
<dbReference type="PANTHER" id="PTHR12452:SF0">
    <property type="entry name" value="THIOREDOXIN DOMAIN-CONTAINING PROTEIN 17"/>
    <property type="match status" value="1"/>
</dbReference>
<sequence length="120" mass="13382">MPLNVADGIVDPASLKDRPEEFLIFYSDVVEGKMWCPDCRKVDELVRETFAGPDAPAAVIVYVGNKPEWKALDNKFRGEPFKIDGVPTIVRLKEKEEVGRLVDDEISSKLSAFVEGSKNV</sequence>
<name>A0AAD7D289_MYCRO</name>
<dbReference type="EMBL" id="JARKIE010000149">
    <property type="protein sequence ID" value="KAJ7675335.1"/>
    <property type="molecule type" value="Genomic_DNA"/>
</dbReference>
<evidence type="ECO:0000313" key="3">
    <source>
        <dbReference type="EMBL" id="KAJ7675335.1"/>
    </source>
</evidence>
<dbReference type="InterPro" id="IPR010357">
    <property type="entry name" value="TXNDC17_dom"/>
</dbReference>
<dbReference type="AlphaFoldDB" id="A0AAD7D289"/>
<organism evidence="3 4">
    <name type="scientific">Mycena rosella</name>
    <name type="common">Pink bonnet</name>
    <name type="synonym">Agaricus rosellus</name>
    <dbReference type="NCBI Taxonomy" id="1033263"/>
    <lineage>
        <taxon>Eukaryota</taxon>
        <taxon>Fungi</taxon>
        <taxon>Dikarya</taxon>
        <taxon>Basidiomycota</taxon>
        <taxon>Agaricomycotina</taxon>
        <taxon>Agaricomycetes</taxon>
        <taxon>Agaricomycetidae</taxon>
        <taxon>Agaricales</taxon>
        <taxon>Marasmiineae</taxon>
        <taxon>Mycenaceae</taxon>
        <taxon>Mycena</taxon>
    </lineage>
</organism>
<dbReference type="InterPro" id="IPR036249">
    <property type="entry name" value="Thioredoxin-like_sf"/>
</dbReference>
<reference evidence="3" key="1">
    <citation type="submission" date="2023-03" db="EMBL/GenBank/DDBJ databases">
        <title>Massive genome expansion in bonnet fungi (Mycena s.s.) driven by repeated elements and novel gene families across ecological guilds.</title>
        <authorList>
            <consortium name="Lawrence Berkeley National Laboratory"/>
            <person name="Harder C.B."/>
            <person name="Miyauchi S."/>
            <person name="Viragh M."/>
            <person name="Kuo A."/>
            <person name="Thoen E."/>
            <person name="Andreopoulos B."/>
            <person name="Lu D."/>
            <person name="Skrede I."/>
            <person name="Drula E."/>
            <person name="Henrissat B."/>
            <person name="Morin E."/>
            <person name="Kohler A."/>
            <person name="Barry K."/>
            <person name="LaButti K."/>
            <person name="Morin E."/>
            <person name="Salamov A."/>
            <person name="Lipzen A."/>
            <person name="Mereny Z."/>
            <person name="Hegedus B."/>
            <person name="Baldrian P."/>
            <person name="Stursova M."/>
            <person name="Weitz H."/>
            <person name="Taylor A."/>
            <person name="Grigoriev I.V."/>
            <person name="Nagy L.G."/>
            <person name="Martin F."/>
            <person name="Kauserud H."/>
        </authorList>
    </citation>
    <scope>NUCLEOTIDE SEQUENCE</scope>
    <source>
        <strain evidence="3">CBHHK067</strain>
    </source>
</reference>
<keyword evidence="4" id="KW-1185">Reference proteome</keyword>
<dbReference type="InterPro" id="IPR045108">
    <property type="entry name" value="TXNDC17-like"/>
</dbReference>
<evidence type="ECO:0000313" key="4">
    <source>
        <dbReference type="Proteomes" id="UP001221757"/>
    </source>
</evidence>
<feature type="domain" description="Thioredoxin" evidence="2">
    <location>
        <begin position="21"/>
        <end position="108"/>
    </location>
</feature>
<dbReference type="GO" id="GO:0005829">
    <property type="term" value="C:cytosol"/>
    <property type="evidence" value="ECO:0007669"/>
    <property type="project" value="TreeGrafter"/>
</dbReference>
<evidence type="ECO:0000256" key="1">
    <source>
        <dbReference type="ARBA" id="ARBA00008987"/>
    </source>
</evidence>
<comment type="similarity">
    <text evidence="1">Belongs to the thioredoxin family.</text>
</comment>
<dbReference type="SUPFAM" id="SSF52833">
    <property type="entry name" value="Thioredoxin-like"/>
    <property type="match status" value="1"/>
</dbReference>
<comment type="caution">
    <text evidence="3">The sequence shown here is derived from an EMBL/GenBank/DDBJ whole genome shotgun (WGS) entry which is preliminary data.</text>
</comment>
<evidence type="ECO:0000259" key="2">
    <source>
        <dbReference type="Pfam" id="PF06110"/>
    </source>
</evidence>
<dbReference type="GO" id="GO:0047134">
    <property type="term" value="F:protein-disulfide reductase [NAD(P)H] activity"/>
    <property type="evidence" value="ECO:0007669"/>
    <property type="project" value="InterPro"/>
</dbReference>
<dbReference type="PANTHER" id="PTHR12452">
    <property type="entry name" value="42-9-9 PROTEIN-RELATED"/>
    <property type="match status" value="1"/>
</dbReference>
<protein>
    <recommendedName>
        <fullName evidence="2">Thioredoxin domain-containing protein</fullName>
    </recommendedName>
</protein>
<accession>A0AAD7D289</accession>
<dbReference type="Gene3D" id="3.40.30.10">
    <property type="entry name" value="Glutaredoxin"/>
    <property type="match status" value="1"/>
</dbReference>
<dbReference type="Proteomes" id="UP001221757">
    <property type="component" value="Unassembled WGS sequence"/>
</dbReference>
<proteinExistence type="inferred from homology"/>